<dbReference type="AlphaFoldDB" id="A0A3S0A8T0"/>
<dbReference type="RefSeq" id="WP_126699854.1">
    <property type="nucleotide sequence ID" value="NZ_RWKW01000035.1"/>
</dbReference>
<dbReference type="OrthoDB" id="3362599at2"/>
<dbReference type="Proteomes" id="UP000278398">
    <property type="component" value="Unassembled WGS sequence"/>
</dbReference>
<proteinExistence type="predicted"/>
<dbReference type="Pfam" id="PF24702">
    <property type="entry name" value="DUF7665"/>
    <property type="match status" value="1"/>
</dbReference>
<reference evidence="1 2" key="1">
    <citation type="submission" date="2018-12" db="EMBL/GenBank/DDBJ databases">
        <title>Mesorhizobium carbonis sp. nov., isolated from coal mine water.</title>
        <authorList>
            <person name="Xin W."/>
            <person name="Xu Z."/>
            <person name="Xiang F."/>
            <person name="Zhang J."/>
            <person name="Xi L."/>
            <person name="Liu J."/>
        </authorList>
    </citation>
    <scope>NUCLEOTIDE SEQUENCE [LARGE SCALE GENOMIC DNA]</scope>
    <source>
        <strain evidence="1 2">B2.3</strain>
    </source>
</reference>
<name>A0A3S0A8T0_9HYPH</name>
<comment type="caution">
    <text evidence="1">The sequence shown here is derived from an EMBL/GenBank/DDBJ whole genome shotgun (WGS) entry which is preliminary data.</text>
</comment>
<evidence type="ECO:0000313" key="1">
    <source>
        <dbReference type="EMBL" id="RST86383.1"/>
    </source>
</evidence>
<organism evidence="1 2">
    <name type="scientific">Aquibium carbonis</name>
    <dbReference type="NCBI Taxonomy" id="2495581"/>
    <lineage>
        <taxon>Bacteria</taxon>
        <taxon>Pseudomonadati</taxon>
        <taxon>Pseudomonadota</taxon>
        <taxon>Alphaproteobacteria</taxon>
        <taxon>Hyphomicrobiales</taxon>
        <taxon>Phyllobacteriaceae</taxon>
        <taxon>Aquibium</taxon>
    </lineage>
</organism>
<keyword evidence="2" id="KW-1185">Reference proteome</keyword>
<evidence type="ECO:0000313" key="2">
    <source>
        <dbReference type="Proteomes" id="UP000278398"/>
    </source>
</evidence>
<sequence length="157" mass="17533">MSGPDQRAFEADVAKAAFRLGAAEGRWRLAGVSWPFVFIGVSARDGREYILRLNCAGYPQAAPTGGPWDLNTNQVLAFDLWPRGRGGRVSAVFRTDWKNGTALYLPCDRESFAGHDNWRHEMPSKIWRPADGVVQYLELVHELLQSRDYTAPVRAAA</sequence>
<gene>
    <name evidence="1" type="ORF">EJC49_10365</name>
</gene>
<dbReference type="EMBL" id="RWKW01000035">
    <property type="protein sequence ID" value="RST86383.1"/>
    <property type="molecule type" value="Genomic_DNA"/>
</dbReference>
<protein>
    <submittedName>
        <fullName evidence="1">Uncharacterized protein</fullName>
    </submittedName>
</protein>
<dbReference type="InterPro" id="IPR056082">
    <property type="entry name" value="BilB-like"/>
</dbReference>
<accession>A0A3S0A8T0</accession>